<dbReference type="InterPro" id="IPR021401">
    <property type="entry name" value="DUF3040"/>
</dbReference>
<dbReference type="Pfam" id="PF11239">
    <property type="entry name" value="DUF3040"/>
    <property type="match status" value="1"/>
</dbReference>
<dbReference type="Proteomes" id="UP000248889">
    <property type="component" value="Unassembled WGS sequence"/>
</dbReference>
<name>A0A2X0KGH6_9ACTN</name>
<keyword evidence="3" id="KW-1185">Reference proteome</keyword>
<evidence type="ECO:0000256" key="1">
    <source>
        <dbReference type="SAM" id="Phobius"/>
    </source>
</evidence>
<feature type="transmembrane region" description="Helical" evidence="1">
    <location>
        <begin position="47"/>
        <end position="66"/>
    </location>
</feature>
<protein>
    <recommendedName>
        <fullName evidence="4">DUF3040 domain-containing protein</fullName>
    </recommendedName>
</protein>
<gene>
    <name evidence="2" type="ORF">DN069_07910</name>
</gene>
<organism evidence="2 3">
    <name type="scientific">Streptacidiphilus pinicola</name>
    <dbReference type="NCBI Taxonomy" id="2219663"/>
    <lineage>
        <taxon>Bacteria</taxon>
        <taxon>Bacillati</taxon>
        <taxon>Actinomycetota</taxon>
        <taxon>Actinomycetes</taxon>
        <taxon>Kitasatosporales</taxon>
        <taxon>Streptomycetaceae</taxon>
        <taxon>Streptacidiphilus</taxon>
    </lineage>
</organism>
<reference evidence="2 3" key="1">
    <citation type="submission" date="2018-06" db="EMBL/GenBank/DDBJ databases">
        <title>Streptacidiphilus pinicola sp. nov., isolated from pine grove soil.</title>
        <authorList>
            <person name="Roh S.G."/>
            <person name="Park S."/>
            <person name="Kim M.-K."/>
            <person name="Yun B.-R."/>
            <person name="Park J."/>
            <person name="Kim M.J."/>
            <person name="Kim Y.S."/>
            <person name="Kim S.B."/>
        </authorList>
    </citation>
    <scope>NUCLEOTIDE SEQUENCE [LARGE SCALE GENOMIC DNA]</scope>
    <source>
        <strain evidence="2 3">MMS16-CNU450</strain>
    </source>
</reference>
<proteinExistence type="predicted"/>
<keyword evidence="1" id="KW-0812">Transmembrane</keyword>
<comment type="caution">
    <text evidence="2">The sequence shown here is derived from an EMBL/GenBank/DDBJ whole genome shotgun (WGS) entry which is preliminary data.</text>
</comment>
<dbReference type="OrthoDB" id="9838389at2"/>
<evidence type="ECO:0008006" key="4">
    <source>
        <dbReference type="Google" id="ProtNLM"/>
    </source>
</evidence>
<keyword evidence="1" id="KW-1133">Transmembrane helix</keyword>
<accession>A0A2X0KGH6</accession>
<dbReference type="EMBL" id="QKYN01000031">
    <property type="protein sequence ID" value="RAG86189.1"/>
    <property type="molecule type" value="Genomic_DNA"/>
</dbReference>
<evidence type="ECO:0000313" key="2">
    <source>
        <dbReference type="EMBL" id="RAG86189.1"/>
    </source>
</evidence>
<dbReference type="RefSeq" id="WP_111500133.1">
    <property type="nucleotide sequence ID" value="NZ_QKYN01000031.1"/>
</dbReference>
<evidence type="ECO:0000313" key="3">
    <source>
        <dbReference type="Proteomes" id="UP000248889"/>
    </source>
</evidence>
<feature type="transmembrane region" description="Helical" evidence="1">
    <location>
        <begin position="72"/>
        <end position="95"/>
    </location>
</feature>
<dbReference type="AlphaFoldDB" id="A0A2X0KGH6"/>
<keyword evidence="1" id="KW-0472">Membrane</keyword>
<sequence length="108" mass="11977">MLSQHERRALSDIEEHLRASEPDLVHLLECFHAWAPPRHRRRGVRRVVGPAGLALAAVLLAVAFTVRSADALLLAVTLLLADAAWWTLLIAMAVARQRGLNGRGPHRR</sequence>